<evidence type="ECO:0000256" key="2">
    <source>
        <dbReference type="ARBA" id="ARBA00022801"/>
    </source>
</evidence>
<dbReference type="EMBL" id="CAKKLH010000290">
    <property type="protein sequence ID" value="CAH0109025.1"/>
    <property type="molecule type" value="Genomic_DNA"/>
</dbReference>
<feature type="compositionally biased region" description="Low complexity" evidence="7">
    <location>
        <begin position="169"/>
        <end position="270"/>
    </location>
</feature>
<reference evidence="9" key="1">
    <citation type="submission" date="2021-11" db="EMBL/GenBank/DDBJ databases">
        <authorList>
            <person name="Schell T."/>
        </authorList>
    </citation>
    <scope>NUCLEOTIDE SEQUENCE</scope>
    <source>
        <strain evidence="9">M5</strain>
    </source>
</reference>
<dbReference type="SUPFAM" id="SSF50494">
    <property type="entry name" value="Trypsin-like serine proteases"/>
    <property type="match status" value="1"/>
</dbReference>
<dbReference type="OrthoDB" id="6372815at2759"/>
<dbReference type="InterPro" id="IPR018114">
    <property type="entry name" value="TRYPSIN_HIS"/>
</dbReference>
<keyword evidence="10" id="KW-1185">Reference proteome</keyword>
<keyword evidence="2 6" id="KW-0378">Hydrolase</keyword>
<evidence type="ECO:0000256" key="3">
    <source>
        <dbReference type="ARBA" id="ARBA00022825"/>
    </source>
</evidence>
<dbReference type="PRINTS" id="PR00722">
    <property type="entry name" value="CHYMOTRYPSIN"/>
</dbReference>
<accession>A0A8J2WJ92</accession>
<evidence type="ECO:0000256" key="6">
    <source>
        <dbReference type="RuleBase" id="RU363034"/>
    </source>
</evidence>
<keyword evidence="4" id="KW-1015">Disulfide bond</keyword>
<evidence type="ECO:0000313" key="10">
    <source>
        <dbReference type="Proteomes" id="UP000789390"/>
    </source>
</evidence>
<dbReference type="InterPro" id="IPR043504">
    <property type="entry name" value="Peptidase_S1_PA_chymotrypsin"/>
</dbReference>
<dbReference type="GO" id="GO:0006508">
    <property type="term" value="P:proteolysis"/>
    <property type="evidence" value="ECO:0007669"/>
    <property type="project" value="UniProtKB-KW"/>
</dbReference>
<dbReference type="InterPro" id="IPR009003">
    <property type="entry name" value="Peptidase_S1_PA"/>
</dbReference>
<dbReference type="FunFam" id="2.40.10.10:FF:000068">
    <property type="entry name" value="transmembrane protease serine 2"/>
    <property type="match status" value="1"/>
</dbReference>
<dbReference type="GO" id="GO:0004252">
    <property type="term" value="F:serine-type endopeptidase activity"/>
    <property type="evidence" value="ECO:0007669"/>
    <property type="project" value="InterPro"/>
</dbReference>
<dbReference type="PANTHER" id="PTHR24276">
    <property type="entry name" value="POLYSERASE-RELATED"/>
    <property type="match status" value="1"/>
</dbReference>
<evidence type="ECO:0000256" key="5">
    <source>
        <dbReference type="ARBA" id="ARBA00024195"/>
    </source>
</evidence>
<name>A0A8J2WJ92_9CRUS</name>
<evidence type="ECO:0000259" key="8">
    <source>
        <dbReference type="PROSITE" id="PS50240"/>
    </source>
</evidence>
<dbReference type="PROSITE" id="PS50240">
    <property type="entry name" value="TRYPSIN_DOM"/>
    <property type="match status" value="1"/>
</dbReference>
<dbReference type="InterPro" id="IPR001254">
    <property type="entry name" value="Trypsin_dom"/>
</dbReference>
<sequence length="501" mass="53694">MLEIRYAYVVIQADDKLNLNSADFTTRALALLCFIGGLHSNPLTECMNNMVNLVANRDKIVNGIPASAGDFPYMSVLFLNGYLCGGTLIGPSHVLTAAHCLYDHTIAEVGQFTVVLNSLAIDGSSSGAVIRGVKNFIIHEQYNPNTYDNDVALLVLISPVTNLPFVTLPTDSSTNTTTLKPTTVKTTTRKTTTTRTTRPPTTRTTTTRPPPTTRTTRPPTTRTTRPPTTRTTTTKRPTTTRTTRPPTTRTTTTRPPPTTRTTRPPTTRTTRPPPDDNPQTPTTTRTTRPPTTRTTTTRPPPTTRTTTTKPPPTTRTTTVKTTTVKTTTPKPTTPTTCSCTCPPPTTPPNETTTANPLCSVLSDWVSDLVPLSNLFNSDSKVEDIRAFSTYANSPAVIAGWGTTSSGGSISNVLLKADVEVKDNTVCTSQYGSSFIAADMLCASAPGTDTCQGDSGGPLFVSGVQVGITSWGYGCADPNYAGVYTRVTTYLGWIATTKANNP</sequence>
<dbReference type="PROSITE" id="PS00135">
    <property type="entry name" value="TRYPSIN_SER"/>
    <property type="match status" value="1"/>
</dbReference>
<dbReference type="PANTHER" id="PTHR24276:SF91">
    <property type="entry name" value="AT26814P-RELATED"/>
    <property type="match status" value="1"/>
</dbReference>
<comment type="similarity">
    <text evidence="5">Belongs to the peptidase S1 family. CLIP subfamily.</text>
</comment>
<evidence type="ECO:0000256" key="4">
    <source>
        <dbReference type="ARBA" id="ARBA00023157"/>
    </source>
</evidence>
<dbReference type="SMART" id="SM00020">
    <property type="entry name" value="Tryp_SPc"/>
    <property type="match status" value="1"/>
</dbReference>
<gene>
    <name evidence="9" type="ORF">DGAL_LOCUS12486</name>
</gene>
<feature type="domain" description="Peptidase S1" evidence="8">
    <location>
        <begin position="60"/>
        <end position="498"/>
    </location>
</feature>
<organism evidence="9 10">
    <name type="scientific">Daphnia galeata</name>
    <dbReference type="NCBI Taxonomy" id="27404"/>
    <lineage>
        <taxon>Eukaryota</taxon>
        <taxon>Metazoa</taxon>
        <taxon>Ecdysozoa</taxon>
        <taxon>Arthropoda</taxon>
        <taxon>Crustacea</taxon>
        <taxon>Branchiopoda</taxon>
        <taxon>Diplostraca</taxon>
        <taxon>Cladocera</taxon>
        <taxon>Anomopoda</taxon>
        <taxon>Daphniidae</taxon>
        <taxon>Daphnia</taxon>
    </lineage>
</organism>
<dbReference type="AlphaFoldDB" id="A0A8J2WJ92"/>
<evidence type="ECO:0000256" key="1">
    <source>
        <dbReference type="ARBA" id="ARBA00022670"/>
    </source>
</evidence>
<dbReference type="Proteomes" id="UP000789390">
    <property type="component" value="Unassembled WGS sequence"/>
</dbReference>
<feature type="compositionally biased region" description="Low complexity" evidence="7">
    <location>
        <begin position="277"/>
        <end position="337"/>
    </location>
</feature>
<dbReference type="Pfam" id="PF00089">
    <property type="entry name" value="Trypsin"/>
    <property type="match status" value="2"/>
</dbReference>
<keyword evidence="3 6" id="KW-0720">Serine protease</keyword>
<dbReference type="Gene3D" id="2.40.10.10">
    <property type="entry name" value="Trypsin-like serine proteases"/>
    <property type="match status" value="2"/>
</dbReference>
<dbReference type="InterPro" id="IPR001314">
    <property type="entry name" value="Peptidase_S1A"/>
</dbReference>
<dbReference type="FunFam" id="2.40.10.10:FF:000002">
    <property type="entry name" value="Transmembrane protease serine"/>
    <property type="match status" value="1"/>
</dbReference>
<dbReference type="CDD" id="cd00190">
    <property type="entry name" value="Tryp_SPc"/>
    <property type="match status" value="1"/>
</dbReference>
<keyword evidence="1 6" id="KW-0645">Protease</keyword>
<proteinExistence type="inferred from homology"/>
<dbReference type="InterPro" id="IPR050430">
    <property type="entry name" value="Peptidase_S1"/>
</dbReference>
<dbReference type="PROSITE" id="PS00134">
    <property type="entry name" value="TRYPSIN_HIS"/>
    <property type="match status" value="1"/>
</dbReference>
<evidence type="ECO:0000256" key="7">
    <source>
        <dbReference type="SAM" id="MobiDB-lite"/>
    </source>
</evidence>
<protein>
    <recommendedName>
        <fullName evidence="8">Peptidase S1 domain-containing protein</fullName>
    </recommendedName>
</protein>
<feature type="region of interest" description="Disordered" evidence="7">
    <location>
        <begin position="167"/>
        <end position="339"/>
    </location>
</feature>
<dbReference type="InterPro" id="IPR033116">
    <property type="entry name" value="TRYPSIN_SER"/>
</dbReference>
<comment type="caution">
    <text evidence="9">The sequence shown here is derived from an EMBL/GenBank/DDBJ whole genome shotgun (WGS) entry which is preliminary data.</text>
</comment>
<evidence type="ECO:0000313" key="9">
    <source>
        <dbReference type="EMBL" id="CAH0109025.1"/>
    </source>
</evidence>